<dbReference type="RefSeq" id="WP_092850791.1">
    <property type="nucleotide sequence ID" value="NZ_FOMI01000003.1"/>
</dbReference>
<comment type="similarity">
    <text evidence="2 7">Belongs to the membrane-bound acyltransferase family.</text>
</comment>
<evidence type="ECO:0000256" key="4">
    <source>
        <dbReference type="ARBA" id="ARBA00022692"/>
    </source>
</evidence>
<keyword evidence="10" id="KW-1185">Reference proteome</keyword>
<dbReference type="GO" id="GO:0016746">
    <property type="term" value="F:acyltransferase activity"/>
    <property type="evidence" value="ECO:0007669"/>
    <property type="project" value="UniProtKB-KW"/>
</dbReference>
<evidence type="ECO:0000313" key="9">
    <source>
        <dbReference type="EMBL" id="SFD07697.1"/>
    </source>
</evidence>
<sequence>MIFNSFDFFVFLPIVFCAYWFILKKHLKSQNVLLLIASYVFYGWWDWRFLSLIMLSTVVDYFVGLQIFKNEDAKIRKRWLRISVLFNLGLLGFFKYFNFFIDSWVDAFNSIGYQMDYYSLNIILPVGISFYTFQTMSYSLDISKRKLEPTKDFIAFATFVAFFPQLVAGPIERASNLLPQFFKKRKFDYNTAVDGARQMLWGLFKKIVIADNCAPYVNDIFQNYSDYSSGTLILGVVVFAFQIYADFSGYTDIAIGVAKLFGFNFKRNFNYPYFSTNISDFWKRWHISLSSWLNDYVFTPLAIEYRDYKKYGIFLALFLTFLISGLWHGAGWNYIVWGGLHGLFYIPVIFSKKRFSSISSNKINSKNKSTLRDFPKMVLTFAMVCFTYIFFRAINLTEAINLNKAIINGLITNNIFDIKIPDIRIVLFIPCLILIEWLQREKAYGLDLQKVNSTVLRWVIYFILISVIIIFGAKAQSFIYFQF</sequence>
<evidence type="ECO:0000256" key="5">
    <source>
        <dbReference type="ARBA" id="ARBA00022989"/>
    </source>
</evidence>
<evidence type="ECO:0000256" key="2">
    <source>
        <dbReference type="ARBA" id="ARBA00010323"/>
    </source>
</evidence>
<dbReference type="PANTHER" id="PTHR13285">
    <property type="entry name" value="ACYLTRANSFERASE"/>
    <property type="match status" value="1"/>
</dbReference>
<feature type="transmembrane region" description="Helical" evidence="8">
    <location>
        <begin position="334"/>
        <end position="353"/>
    </location>
</feature>
<dbReference type="InterPro" id="IPR004299">
    <property type="entry name" value="MBOAT_fam"/>
</dbReference>
<protein>
    <submittedName>
        <fullName evidence="9">D-alanyl-lipoteichoic acid acyltransferase DltB, MBOAT superfamily</fullName>
    </submittedName>
</protein>
<feature type="transmembrane region" description="Helical" evidence="8">
    <location>
        <begin position="117"/>
        <end position="133"/>
    </location>
</feature>
<feature type="transmembrane region" description="Helical" evidence="8">
    <location>
        <begin position="374"/>
        <end position="394"/>
    </location>
</feature>
<keyword evidence="4 8" id="KW-0812">Transmembrane</keyword>
<gene>
    <name evidence="9" type="ORF">SAMN04487987_103397</name>
</gene>
<dbReference type="STRING" id="870482.SAMN04487987_103397"/>
<feature type="transmembrane region" description="Helical" evidence="8">
    <location>
        <begin position="6"/>
        <end position="22"/>
    </location>
</feature>
<keyword evidence="7 9" id="KW-0808">Transferase</keyword>
<keyword evidence="7 9" id="KW-0012">Acyltransferase</keyword>
<dbReference type="PIRSF" id="PIRSF016636">
    <property type="entry name" value="AlgI_DltB"/>
    <property type="match status" value="1"/>
</dbReference>
<dbReference type="PANTHER" id="PTHR13285:SF18">
    <property type="entry name" value="PROTEIN-CYSTEINE N-PALMITOYLTRANSFERASE RASP"/>
    <property type="match status" value="1"/>
</dbReference>
<feature type="transmembrane region" description="Helical" evidence="8">
    <location>
        <begin position="153"/>
        <end position="171"/>
    </location>
</feature>
<feature type="transmembrane region" description="Helical" evidence="8">
    <location>
        <begin position="311"/>
        <end position="328"/>
    </location>
</feature>
<name>A0A1I1PCX5_9FLAO</name>
<evidence type="ECO:0000256" key="7">
    <source>
        <dbReference type="PIRNR" id="PIRNR016636"/>
    </source>
</evidence>
<proteinExistence type="inferred from homology"/>
<keyword evidence="5 8" id="KW-1133">Transmembrane helix</keyword>
<dbReference type="InterPro" id="IPR028362">
    <property type="entry name" value="AlgI"/>
</dbReference>
<comment type="subcellular location">
    <subcellularLocation>
        <location evidence="1">Cell membrane</location>
        <topology evidence="1">Multi-pass membrane protein</topology>
    </subcellularLocation>
</comment>
<dbReference type="GO" id="GO:0042121">
    <property type="term" value="P:alginic acid biosynthetic process"/>
    <property type="evidence" value="ECO:0007669"/>
    <property type="project" value="InterPro"/>
</dbReference>
<evidence type="ECO:0000256" key="3">
    <source>
        <dbReference type="ARBA" id="ARBA00022475"/>
    </source>
</evidence>
<feature type="transmembrane region" description="Helical" evidence="8">
    <location>
        <begin position="420"/>
        <end position="438"/>
    </location>
</feature>
<feature type="transmembrane region" description="Helical" evidence="8">
    <location>
        <begin position="51"/>
        <end position="68"/>
    </location>
</feature>
<keyword evidence="3 7" id="KW-1003">Cell membrane</keyword>
<evidence type="ECO:0000256" key="6">
    <source>
        <dbReference type="ARBA" id="ARBA00023136"/>
    </source>
</evidence>
<evidence type="ECO:0000256" key="8">
    <source>
        <dbReference type="SAM" id="Phobius"/>
    </source>
</evidence>
<dbReference type="PIRSF" id="PIRSF500217">
    <property type="entry name" value="AlgI"/>
    <property type="match status" value="1"/>
</dbReference>
<organism evidence="9 10">
    <name type="scientific">Algibacter pectinivorans</name>
    <dbReference type="NCBI Taxonomy" id="870482"/>
    <lineage>
        <taxon>Bacteria</taxon>
        <taxon>Pseudomonadati</taxon>
        <taxon>Bacteroidota</taxon>
        <taxon>Flavobacteriia</taxon>
        <taxon>Flavobacteriales</taxon>
        <taxon>Flavobacteriaceae</taxon>
        <taxon>Algibacter</taxon>
    </lineage>
</organism>
<reference evidence="10" key="1">
    <citation type="submission" date="2016-10" db="EMBL/GenBank/DDBJ databases">
        <authorList>
            <person name="Varghese N."/>
            <person name="Submissions S."/>
        </authorList>
    </citation>
    <scope>NUCLEOTIDE SEQUENCE [LARGE SCALE GENOMIC DNA]</scope>
    <source>
        <strain evidence="10">DSM 25730</strain>
    </source>
</reference>
<keyword evidence="6 7" id="KW-0472">Membrane</keyword>
<dbReference type="Pfam" id="PF03062">
    <property type="entry name" value="MBOAT"/>
    <property type="match status" value="1"/>
</dbReference>
<dbReference type="AlphaFoldDB" id="A0A1I1PCX5"/>
<evidence type="ECO:0000313" key="10">
    <source>
        <dbReference type="Proteomes" id="UP000199439"/>
    </source>
</evidence>
<feature type="transmembrane region" description="Helical" evidence="8">
    <location>
        <begin position="80"/>
        <end position="97"/>
    </location>
</feature>
<dbReference type="GO" id="GO:0005886">
    <property type="term" value="C:plasma membrane"/>
    <property type="evidence" value="ECO:0007669"/>
    <property type="project" value="UniProtKB-SubCell"/>
</dbReference>
<feature type="transmembrane region" description="Helical" evidence="8">
    <location>
        <begin position="227"/>
        <end position="245"/>
    </location>
</feature>
<dbReference type="Proteomes" id="UP000199439">
    <property type="component" value="Unassembled WGS sequence"/>
</dbReference>
<accession>A0A1I1PCX5</accession>
<dbReference type="EMBL" id="FOMI01000003">
    <property type="protein sequence ID" value="SFD07697.1"/>
    <property type="molecule type" value="Genomic_DNA"/>
</dbReference>
<dbReference type="InterPro" id="IPR051085">
    <property type="entry name" value="MB_O-acyltransferase"/>
</dbReference>
<evidence type="ECO:0000256" key="1">
    <source>
        <dbReference type="ARBA" id="ARBA00004651"/>
    </source>
</evidence>
<dbReference type="InterPro" id="IPR024194">
    <property type="entry name" value="Ac/AlaTfrase_AlgI/DltB"/>
</dbReference>
<dbReference type="OrthoDB" id="9805788at2"/>
<feature type="transmembrane region" description="Helical" evidence="8">
    <location>
        <begin position="458"/>
        <end position="481"/>
    </location>
</feature>